<evidence type="ECO:0000256" key="10">
    <source>
        <dbReference type="PIRSR" id="PIRSR000216-1"/>
    </source>
</evidence>
<feature type="binding site" evidence="10">
    <location>
        <position position="138"/>
    </location>
    <ligand>
        <name>[2Fe-2S] cluster</name>
        <dbReference type="ChEBI" id="CHEBI:190135"/>
    </ligand>
</feature>
<keyword evidence="7" id="KW-0520">NAD</keyword>
<evidence type="ECO:0000256" key="2">
    <source>
        <dbReference type="ARBA" id="ARBA00022714"/>
    </source>
</evidence>
<dbReference type="GO" id="GO:0051537">
    <property type="term" value="F:2 iron, 2 sulfur cluster binding"/>
    <property type="evidence" value="ECO:0007669"/>
    <property type="project" value="UniProtKB-KW"/>
</dbReference>
<dbReference type="GO" id="GO:0022890">
    <property type="term" value="F:inorganic cation transmembrane transporter activity"/>
    <property type="evidence" value="ECO:0007669"/>
    <property type="project" value="UniProtKB-ARBA"/>
</dbReference>
<evidence type="ECO:0000256" key="11">
    <source>
        <dbReference type="SAM" id="MobiDB-lite"/>
    </source>
</evidence>
<dbReference type="GO" id="GO:0008324">
    <property type="term" value="F:monoatomic cation transmembrane transporter activity"/>
    <property type="evidence" value="ECO:0007669"/>
    <property type="project" value="UniProtKB-ARBA"/>
</dbReference>
<comment type="caution">
    <text evidence="12">The sequence shown here is derived from an EMBL/GenBank/DDBJ whole genome shotgun (WGS) entry which is preliminary data.</text>
</comment>
<keyword evidence="4" id="KW-1278">Translocase</keyword>
<evidence type="ECO:0000256" key="9">
    <source>
        <dbReference type="ARBA" id="ARBA00047712"/>
    </source>
</evidence>
<evidence type="ECO:0000256" key="1">
    <source>
        <dbReference type="ARBA" id="ARBA00010643"/>
    </source>
</evidence>
<comment type="cofactor">
    <cofactor evidence="8">
        <name>[2Fe-2S] cluster</name>
        <dbReference type="ChEBI" id="CHEBI:190135"/>
    </cofactor>
</comment>
<dbReference type="OrthoDB" id="9807941at2"/>
<dbReference type="CDD" id="cd03064">
    <property type="entry name" value="TRX_Fd_NuoE"/>
    <property type="match status" value="1"/>
</dbReference>
<organism evidence="12 13">
    <name type="scientific">Magnetospirillum molischianum DSM 120</name>
    <dbReference type="NCBI Taxonomy" id="1150626"/>
    <lineage>
        <taxon>Bacteria</taxon>
        <taxon>Pseudomonadati</taxon>
        <taxon>Pseudomonadota</taxon>
        <taxon>Alphaproteobacteria</taxon>
        <taxon>Rhodospirillales</taxon>
        <taxon>Rhodospirillaceae</taxon>
        <taxon>Magnetospirillum</taxon>
    </lineage>
</organism>
<dbReference type="PANTHER" id="PTHR10371">
    <property type="entry name" value="NADH DEHYDROGENASE UBIQUINONE FLAVOPROTEIN 2, MITOCHONDRIAL"/>
    <property type="match status" value="1"/>
</dbReference>
<evidence type="ECO:0000256" key="7">
    <source>
        <dbReference type="ARBA" id="ARBA00023027"/>
    </source>
</evidence>
<keyword evidence="3 10" id="KW-0479">Metal-binding</keyword>
<dbReference type="GO" id="GO:1902494">
    <property type="term" value="C:catalytic complex"/>
    <property type="evidence" value="ECO:0007669"/>
    <property type="project" value="UniProtKB-ARBA"/>
</dbReference>
<evidence type="ECO:0000256" key="5">
    <source>
        <dbReference type="ARBA" id="ARBA00023004"/>
    </source>
</evidence>
<comment type="cofactor">
    <cofactor evidence="10">
        <name>[2Fe-2S] cluster</name>
        <dbReference type="ChEBI" id="CHEBI:190135"/>
    </cofactor>
    <text evidence="10">Binds 1 [2Fe-2S] cluster.</text>
</comment>
<keyword evidence="2 10" id="KW-0001">2Fe-2S</keyword>
<dbReference type="SUPFAM" id="SSF52833">
    <property type="entry name" value="Thioredoxin-like"/>
    <property type="match status" value="1"/>
</dbReference>
<dbReference type="RefSeq" id="WP_002728392.1">
    <property type="nucleotide sequence ID" value="NZ_CAHP01000020.1"/>
</dbReference>
<dbReference type="Proteomes" id="UP000004169">
    <property type="component" value="Unassembled WGS sequence"/>
</dbReference>
<accession>H8FSM2</accession>
<dbReference type="Pfam" id="PF01257">
    <property type="entry name" value="2Fe-2S_thioredx"/>
    <property type="match status" value="1"/>
</dbReference>
<proteinExistence type="inferred from homology"/>
<dbReference type="Gene3D" id="3.40.30.10">
    <property type="entry name" value="Glutaredoxin"/>
    <property type="match status" value="1"/>
</dbReference>
<gene>
    <name evidence="12" type="primary">nuoE</name>
    <name evidence="12" type="ORF">PHAMO_270201</name>
</gene>
<keyword evidence="12" id="KW-0560">Oxidoreductase</keyword>
<dbReference type="STRING" id="1150626.PHAMO_270201"/>
<feature type="binding site" evidence="10">
    <location>
        <position position="134"/>
    </location>
    <ligand>
        <name>[2Fe-2S] cluster</name>
        <dbReference type="ChEBI" id="CHEBI:190135"/>
    </ligand>
</feature>
<protein>
    <submittedName>
        <fullName evidence="12">NADH-quinone oxidoreductase chain E (NADH dehydrogenase I, chain E) (NDH-1, chain E)</fullName>
        <ecNumber evidence="12">1.6.5.3</ecNumber>
        <ecNumber evidence="12">1.6.99.5</ecNumber>
    </submittedName>
</protein>
<dbReference type="GO" id="GO:0098796">
    <property type="term" value="C:membrane protein complex"/>
    <property type="evidence" value="ECO:0007669"/>
    <property type="project" value="UniProtKB-ARBA"/>
</dbReference>
<dbReference type="GO" id="GO:0031967">
    <property type="term" value="C:organelle envelope"/>
    <property type="evidence" value="ECO:0007669"/>
    <property type="project" value="UniProtKB-ARBA"/>
</dbReference>
<dbReference type="PANTHER" id="PTHR10371:SF3">
    <property type="entry name" value="NADH DEHYDROGENASE [UBIQUINONE] FLAVOPROTEIN 2, MITOCHONDRIAL"/>
    <property type="match status" value="1"/>
</dbReference>
<feature type="compositionally biased region" description="Polar residues" evidence="11">
    <location>
        <begin position="173"/>
        <end position="184"/>
    </location>
</feature>
<dbReference type="EC" id="1.6.5.3" evidence="12"/>
<dbReference type="NCBIfam" id="TIGR01958">
    <property type="entry name" value="nuoE_fam"/>
    <property type="match status" value="1"/>
</dbReference>
<dbReference type="EMBL" id="CAHP01000020">
    <property type="protein sequence ID" value="CCG41360.1"/>
    <property type="molecule type" value="Genomic_DNA"/>
</dbReference>
<evidence type="ECO:0000256" key="3">
    <source>
        <dbReference type="ARBA" id="ARBA00022723"/>
    </source>
</evidence>
<comment type="catalytic activity">
    <reaction evidence="9">
        <text>a quinone + NADH + 5 H(+)(in) = a quinol + NAD(+) + 4 H(+)(out)</text>
        <dbReference type="Rhea" id="RHEA:57888"/>
        <dbReference type="ChEBI" id="CHEBI:15378"/>
        <dbReference type="ChEBI" id="CHEBI:24646"/>
        <dbReference type="ChEBI" id="CHEBI:57540"/>
        <dbReference type="ChEBI" id="CHEBI:57945"/>
        <dbReference type="ChEBI" id="CHEBI:132124"/>
    </reaction>
</comment>
<dbReference type="AlphaFoldDB" id="H8FSM2"/>
<name>H8FSM2_MAGML</name>
<keyword evidence="6 10" id="KW-0411">Iron-sulfur</keyword>
<feature type="region of interest" description="Disordered" evidence="11">
    <location>
        <begin position="168"/>
        <end position="202"/>
    </location>
</feature>
<dbReference type="GO" id="GO:0098662">
    <property type="term" value="P:inorganic cation transmembrane transport"/>
    <property type="evidence" value="ECO:0007669"/>
    <property type="project" value="UniProtKB-ARBA"/>
</dbReference>
<dbReference type="eggNOG" id="COG1905">
    <property type="taxonomic scope" value="Bacteria"/>
</dbReference>
<dbReference type="InterPro" id="IPR042128">
    <property type="entry name" value="NuoE_dom"/>
</dbReference>
<dbReference type="Gene3D" id="1.10.10.1590">
    <property type="entry name" value="NADH-quinone oxidoreductase subunit E"/>
    <property type="match status" value="1"/>
</dbReference>
<dbReference type="FunFam" id="1.10.10.1590:FF:000001">
    <property type="entry name" value="NADH-quinone oxidoreductase subunit E"/>
    <property type="match status" value="1"/>
</dbReference>
<reference evidence="12 13" key="1">
    <citation type="journal article" date="2012" name="J. Bacteriol.">
        <title>Draft Genome Sequence of the Purple Photosynthetic Bacterium Phaeospirillum molischianum DSM120, a Particularly Versatile Bacterium.</title>
        <authorList>
            <person name="Duquesne K."/>
            <person name="Prima V."/>
            <person name="Ji B."/>
            <person name="Rouy Z."/>
            <person name="Medigue C."/>
            <person name="Talla E."/>
            <person name="Sturgis J.N."/>
        </authorList>
    </citation>
    <scope>NUCLEOTIDE SEQUENCE [LARGE SCALE GENOMIC DNA]</scope>
    <source>
        <strain evidence="13">DSM120</strain>
    </source>
</reference>
<feature type="binding site" evidence="10">
    <location>
        <position position="98"/>
    </location>
    <ligand>
        <name>[2Fe-2S] cluster</name>
        <dbReference type="ChEBI" id="CHEBI:190135"/>
    </ligand>
</feature>
<dbReference type="PROSITE" id="PS01099">
    <property type="entry name" value="COMPLEX1_24K"/>
    <property type="match status" value="1"/>
</dbReference>
<dbReference type="PIRSF" id="PIRSF000216">
    <property type="entry name" value="NADH_DH_24kDa"/>
    <property type="match status" value="1"/>
</dbReference>
<feature type="binding site" evidence="10">
    <location>
        <position position="93"/>
    </location>
    <ligand>
        <name>[2Fe-2S] cluster</name>
        <dbReference type="ChEBI" id="CHEBI:190135"/>
    </ligand>
</feature>
<dbReference type="InterPro" id="IPR041921">
    <property type="entry name" value="NuoE_N"/>
</dbReference>
<evidence type="ECO:0000256" key="8">
    <source>
        <dbReference type="ARBA" id="ARBA00034078"/>
    </source>
</evidence>
<dbReference type="GO" id="GO:0046872">
    <property type="term" value="F:metal ion binding"/>
    <property type="evidence" value="ECO:0007669"/>
    <property type="project" value="UniProtKB-KW"/>
</dbReference>
<keyword evidence="13" id="KW-1185">Reference proteome</keyword>
<dbReference type="EC" id="1.6.99.5" evidence="12"/>
<dbReference type="GO" id="GO:0031090">
    <property type="term" value="C:organelle membrane"/>
    <property type="evidence" value="ECO:0007669"/>
    <property type="project" value="UniProtKB-ARBA"/>
</dbReference>
<evidence type="ECO:0000313" key="12">
    <source>
        <dbReference type="EMBL" id="CCG41360.1"/>
    </source>
</evidence>
<dbReference type="FunFam" id="3.40.30.10:FF:000022">
    <property type="entry name" value="NADH dehydrogenase flavoprotein 2, mitochondrial"/>
    <property type="match status" value="1"/>
</dbReference>
<evidence type="ECO:0000256" key="4">
    <source>
        <dbReference type="ARBA" id="ARBA00022967"/>
    </source>
</evidence>
<dbReference type="InterPro" id="IPR002023">
    <property type="entry name" value="NuoE-like"/>
</dbReference>
<comment type="similarity">
    <text evidence="1">Belongs to the complex I 24 kDa subunit family.</text>
</comment>
<dbReference type="GO" id="GO:0022804">
    <property type="term" value="F:active transmembrane transporter activity"/>
    <property type="evidence" value="ECO:0007669"/>
    <property type="project" value="UniProtKB-ARBA"/>
</dbReference>
<evidence type="ECO:0000256" key="6">
    <source>
        <dbReference type="ARBA" id="ARBA00023014"/>
    </source>
</evidence>
<sequence>MSDSPAEPAAFAFTPESAEQARAFIARYPAGRQQSAVMPLLDLAQRQEGWVSRAAIEMIANMLEMAPIQVEEVATFYTMYNRRPVGRFHVQICTNLPCMLRGSDAVIDTVCETLGIGVGETTPDGLFTVSEAECLGACVNAPVIQINDDYYEDLDPTSTRAVLEALGRGETPRTGSQTGRQTSCPAGGPTTLIPPASATESA</sequence>
<keyword evidence="5 10" id="KW-0408">Iron</keyword>
<dbReference type="InterPro" id="IPR036249">
    <property type="entry name" value="Thioredoxin-like_sf"/>
</dbReference>
<dbReference type="GO" id="GO:0003954">
    <property type="term" value="F:NADH dehydrogenase activity"/>
    <property type="evidence" value="ECO:0007669"/>
    <property type="project" value="TreeGrafter"/>
</dbReference>
<evidence type="ECO:0000313" key="13">
    <source>
        <dbReference type="Proteomes" id="UP000004169"/>
    </source>
</evidence>